<name>A0A8X8K8L1_ACIFI</name>
<organism evidence="1 2">
    <name type="scientific">Acidithiobacillus ferridurans</name>
    <dbReference type="NCBI Taxonomy" id="1232575"/>
    <lineage>
        <taxon>Bacteria</taxon>
        <taxon>Pseudomonadati</taxon>
        <taxon>Pseudomonadota</taxon>
        <taxon>Acidithiobacillia</taxon>
        <taxon>Acidithiobacillales</taxon>
        <taxon>Acidithiobacillaceae</taxon>
        <taxon>Acidithiobacillus</taxon>
    </lineage>
</organism>
<dbReference type="EMBL" id="JABBHS010000115">
    <property type="protein sequence ID" value="MBU2722391.1"/>
    <property type="molecule type" value="Genomic_DNA"/>
</dbReference>
<dbReference type="Proteomes" id="UP000887300">
    <property type="component" value="Unassembled WGS sequence"/>
</dbReference>
<accession>A0A8X8K8L1</accession>
<protein>
    <submittedName>
        <fullName evidence="1">Uncharacterized protein</fullName>
    </submittedName>
</protein>
<reference evidence="1" key="1">
    <citation type="journal article" date="2021" name="ISME J.">
        <title>Genomic evolution of the class Acidithiobacillia: deep-branching Proteobacteria living in extreme acidic conditions.</title>
        <authorList>
            <person name="Moya-Beltran A."/>
            <person name="Beard S."/>
            <person name="Rojas-Villalobos C."/>
            <person name="Issotta F."/>
            <person name="Gallardo Y."/>
            <person name="Ulloa R."/>
            <person name="Giaveno A."/>
            <person name="Degli Esposti M."/>
            <person name="Johnson D.B."/>
            <person name="Quatrini R."/>
        </authorList>
    </citation>
    <scope>NUCLEOTIDE SEQUENCE</scope>
    <source>
        <strain evidence="1">DSM 583</strain>
    </source>
</reference>
<gene>
    <name evidence="1" type="ORF">HF568_03905</name>
</gene>
<dbReference type="AlphaFoldDB" id="A0A8X8K8L1"/>
<comment type="caution">
    <text evidence="1">The sequence shown here is derived from an EMBL/GenBank/DDBJ whole genome shotgun (WGS) entry which is preliminary data.</text>
</comment>
<sequence>ETHLTASEIVSLDSNRRQIEPIFHWKGFDPKSGKFQCSTPAFWADADDPPCKKAA</sequence>
<feature type="non-terminal residue" evidence="1">
    <location>
        <position position="1"/>
    </location>
</feature>
<evidence type="ECO:0000313" key="1">
    <source>
        <dbReference type="EMBL" id="MBU2722391.1"/>
    </source>
</evidence>
<proteinExistence type="predicted"/>
<evidence type="ECO:0000313" key="2">
    <source>
        <dbReference type="Proteomes" id="UP000887300"/>
    </source>
</evidence>